<accession>A0A7W7U4E6</accession>
<organism evidence="2 3">
    <name type="scientific">Streptomyces nymphaeiformis</name>
    <dbReference type="NCBI Taxonomy" id="2663842"/>
    <lineage>
        <taxon>Bacteria</taxon>
        <taxon>Bacillati</taxon>
        <taxon>Actinomycetota</taxon>
        <taxon>Actinomycetes</taxon>
        <taxon>Kitasatosporales</taxon>
        <taxon>Streptomycetaceae</taxon>
        <taxon>Streptomyces</taxon>
    </lineage>
</organism>
<keyword evidence="3" id="KW-1185">Reference proteome</keyword>
<dbReference type="RefSeq" id="WP_116157798.1">
    <property type="nucleotide sequence ID" value="NZ_JACHJY010000008.1"/>
</dbReference>
<protein>
    <recommendedName>
        <fullName evidence="4">Lipoprotein</fullName>
    </recommendedName>
</protein>
<dbReference type="PROSITE" id="PS51257">
    <property type="entry name" value="PROKAR_LIPOPROTEIN"/>
    <property type="match status" value="1"/>
</dbReference>
<feature type="chain" id="PRO_5031296455" description="Lipoprotein" evidence="1">
    <location>
        <begin position="25"/>
        <end position="135"/>
    </location>
</feature>
<gene>
    <name evidence="2" type="ORF">GGE06_005793</name>
</gene>
<evidence type="ECO:0000313" key="3">
    <source>
        <dbReference type="Proteomes" id="UP000582643"/>
    </source>
</evidence>
<dbReference type="Proteomes" id="UP000582643">
    <property type="component" value="Unassembled WGS sequence"/>
</dbReference>
<evidence type="ECO:0000313" key="2">
    <source>
        <dbReference type="EMBL" id="MBB4984847.1"/>
    </source>
</evidence>
<evidence type="ECO:0000256" key="1">
    <source>
        <dbReference type="SAM" id="SignalP"/>
    </source>
</evidence>
<feature type="signal peptide" evidence="1">
    <location>
        <begin position="1"/>
        <end position="24"/>
    </location>
</feature>
<proteinExistence type="predicted"/>
<evidence type="ECO:0008006" key="4">
    <source>
        <dbReference type="Google" id="ProtNLM"/>
    </source>
</evidence>
<dbReference type="AlphaFoldDB" id="A0A7W7U4E6"/>
<name>A0A7W7U4E6_9ACTN</name>
<keyword evidence="1" id="KW-0732">Signal</keyword>
<reference evidence="2 3" key="1">
    <citation type="submission" date="2020-08" db="EMBL/GenBank/DDBJ databases">
        <title>Genomic Encyclopedia of Type Strains, Phase III (KMG-III): the genomes of soil and plant-associated and newly described type strains.</title>
        <authorList>
            <person name="Whitman W."/>
        </authorList>
    </citation>
    <scope>NUCLEOTIDE SEQUENCE [LARGE SCALE GENOMIC DNA]</scope>
    <source>
        <strain evidence="2 3">SFB5A</strain>
    </source>
</reference>
<dbReference type="EMBL" id="JACHJY010000008">
    <property type="protein sequence ID" value="MBB4984847.1"/>
    <property type="molecule type" value="Genomic_DNA"/>
</dbReference>
<comment type="caution">
    <text evidence="2">The sequence shown here is derived from an EMBL/GenBank/DDBJ whole genome shotgun (WGS) entry which is preliminary data.</text>
</comment>
<sequence>MSTPLRATGVLLVAAFLCGCGASAAREDGASAAGRRFAAALAAGDYRAGCELLAPATRDEVEEDAKGPCGPALRDLDLPPAGPARGVDVYGRGALLRMAGDTLFLSQFDSGWLVTAAGCVPQAQDEPYRCSLKGG</sequence>